<evidence type="ECO:0000313" key="3">
    <source>
        <dbReference type="EMBL" id="WSB73736.1"/>
    </source>
</evidence>
<dbReference type="Pfam" id="PF01844">
    <property type="entry name" value="HNH"/>
    <property type="match status" value="1"/>
</dbReference>
<dbReference type="GO" id="GO:0004519">
    <property type="term" value="F:endonuclease activity"/>
    <property type="evidence" value="ECO:0007669"/>
    <property type="project" value="UniProtKB-KW"/>
</dbReference>
<dbReference type="Proteomes" id="UP001344251">
    <property type="component" value="Chromosome"/>
</dbReference>
<organism evidence="3 4">
    <name type="scientific">Streptomyces decoyicus</name>
    <dbReference type="NCBI Taxonomy" id="249567"/>
    <lineage>
        <taxon>Bacteria</taxon>
        <taxon>Bacillati</taxon>
        <taxon>Actinomycetota</taxon>
        <taxon>Actinomycetes</taxon>
        <taxon>Kitasatosporales</taxon>
        <taxon>Streptomycetaceae</taxon>
        <taxon>Streptomyces</taxon>
    </lineage>
</organism>
<keyword evidence="3" id="KW-0540">Nuclease</keyword>
<dbReference type="CDD" id="cd00085">
    <property type="entry name" value="HNHc"/>
    <property type="match status" value="1"/>
</dbReference>
<dbReference type="InterPro" id="IPR003615">
    <property type="entry name" value="HNH_nuc"/>
</dbReference>
<dbReference type="EMBL" id="CP109106">
    <property type="protein sequence ID" value="WSB73736.1"/>
    <property type="molecule type" value="Genomic_DNA"/>
</dbReference>
<feature type="domain" description="HNH" evidence="2">
    <location>
        <begin position="46"/>
        <end position="80"/>
    </location>
</feature>
<evidence type="ECO:0000259" key="2">
    <source>
        <dbReference type="Pfam" id="PF01844"/>
    </source>
</evidence>
<evidence type="ECO:0000256" key="1">
    <source>
        <dbReference type="SAM" id="MobiDB-lite"/>
    </source>
</evidence>
<accession>A0ABZ1FUA3</accession>
<dbReference type="RefSeq" id="WP_326623367.1">
    <property type="nucleotide sequence ID" value="NZ_CP109106.1"/>
</dbReference>
<keyword evidence="4" id="KW-1185">Reference proteome</keyword>
<protein>
    <submittedName>
        <fullName evidence="3">HNH endonuclease</fullName>
    </submittedName>
</protein>
<proteinExistence type="predicted"/>
<dbReference type="Gene3D" id="1.10.30.50">
    <property type="match status" value="1"/>
</dbReference>
<feature type="region of interest" description="Disordered" evidence="1">
    <location>
        <begin position="55"/>
        <end position="99"/>
    </location>
</feature>
<feature type="compositionally biased region" description="Basic and acidic residues" evidence="1">
    <location>
        <begin position="59"/>
        <end position="89"/>
    </location>
</feature>
<reference evidence="3 4" key="1">
    <citation type="submission" date="2022-10" db="EMBL/GenBank/DDBJ databases">
        <title>The complete genomes of actinobacterial strains from the NBC collection.</title>
        <authorList>
            <person name="Joergensen T.S."/>
            <person name="Alvarez Arevalo M."/>
            <person name="Sterndorff E.B."/>
            <person name="Faurdal D."/>
            <person name="Vuksanovic O."/>
            <person name="Mourched A.-S."/>
            <person name="Charusanti P."/>
            <person name="Shaw S."/>
            <person name="Blin K."/>
            <person name="Weber T."/>
        </authorList>
    </citation>
    <scope>NUCLEOTIDE SEQUENCE [LARGE SCALE GENOMIC DNA]</scope>
    <source>
        <strain evidence="3 4">NBC 01774</strain>
    </source>
</reference>
<keyword evidence="3" id="KW-0255">Endonuclease</keyword>
<dbReference type="InterPro" id="IPR002711">
    <property type="entry name" value="HNH"/>
</dbReference>
<gene>
    <name evidence="3" type="ORF">OG863_40635</name>
</gene>
<evidence type="ECO:0000313" key="4">
    <source>
        <dbReference type="Proteomes" id="UP001344251"/>
    </source>
</evidence>
<name>A0ABZ1FUA3_9ACTN</name>
<sequence>MDKTSLTLAARQKGICPLCGQALIAGAEYEPDSPREWIEWFDAMKKRLHKHHFTYRRHGGSDESKNLRLVHSECHRQHHSGDSDRKTAEPVKPPGLPEP</sequence>
<keyword evidence="3" id="KW-0378">Hydrolase</keyword>